<protein>
    <recommendedName>
        <fullName evidence="4">Coatomer subunit beta'</fullName>
    </recommendedName>
    <alternativeName>
        <fullName evidence="16">Beta'-coat protein</fullName>
    </alternativeName>
</protein>
<comment type="subcellular location">
    <subcellularLocation>
        <location evidence="2">Cytoplasmic vesicle</location>
        <location evidence="2">COPI-coated vesicle membrane</location>
        <topology evidence="2">Peripheral membrane protein</topology>
        <orientation evidence="2">Cytoplasmic side</orientation>
    </subcellularLocation>
    <subcellularLocation>
        <location evidence="1">Golgi apparatus membrane</location>
        <topology evidence="1">Peripheral membrane protein</topology>
        <orientation evidence="1">Cytoplasmic side</orientation>
    </subcellularLocation>
</comment>
<evidence type="ECO:0000256" key="15">
    <source>
        <dbReference type="ARBA" id="ARBA00025693"/>
    </source>
</evidence>
<reference evidence="21" key="1">
    <citation type="submission" date="2015-09" db="EMBL/GenBank/DDBJ databases">
        <authorList>
            <person name="Sai Rama Sridatta P."/>
        </authorList>
    </citation>
    <scope>NUCLEOTIDE SEQUENCE [LARGE SCALE GENOMIC DNA]</scope>
</reference>
<evidence type="ECO:0000256" key="1">
    <source>
        <dbReference type="ARBA" id="ARBA00004255"/>
    </source>
</evidence>
<feature type="domain" description="COPA/B TPR" evidence="19">
    <location>
        <begin position="495"/>
        <end position="675"/>
    </location>
</feature>
<dbReference type="InterPro" id="IPR016453">
    <property type="entry name" value="COPB2"/>
</dbReference>
<evidence type="ECO:0000256" key="12">
    <source>
        <dbReference type="ARBA" id="ARBA00023136"/>
    </source>
</evidence>
<sequence>MLASLYNGSVCVWNHETQTLVKTFEVCDLPVRASKFVARKNWVITGADDMQIRVFNYNTLERVHMFEAHSDYIRCIAVHPTQPYILTSSDDMLIKLWDWEKKWSCSQVFEGHTHYVMQIVINPKDNNQFASASLDRTIKVGTVCYYCCQTTHHHHWIRGCTYRLESTLNYGMERVWCVCGLRGSNNVALGYDEGSIIIKVGREEPAMSMDTNGKIIWAKHSEIQQANLKAMGDAEIKDGERLPLAVKDMGSCEIYPQTIQHNPNGRFVVVCGDGEYIIYTAMALRNKSFGSAQEFVWAHDSSEYAIRESNSIVKIFKNFKEKKSFKPDFGAEGIYGGFLLGVRSVNGLAFYDWENTELIRRIEIQPKHIFWSDSGELVCIATEESFFILRYLADKVAASQENNEGVTEDGIEDAFEVQGEIQEIVKTGLWVGDCFIYTSSVNRLNYYVGGEIVTIAHLDRTMYLLGYIPKDDRLYLGDKELNIVSYSLLVSVLEYQTAVMRRDFGMADKVLPTIPKEQRTRVAHFLEKQGFKQQALAVSTDPEHRFELALQLGELKIAYQLAVEAESEQKWKQLAELAISKCQFGLAQECLHHAQDYGGLLLLATASGNATMVGKLAEGAERDGKNNVAFMTYFLQGKLDQCLELLIRTNRLPEAAFLARTYLPSQVSRVVKLWRENLAKVNQKAAESLADPTEYENLFPGLKEAFAAEYYLRETCLGTSRPAKDYPLVTVSCLTLKVTNKMMCCVQQNKSCFLNFSPSLDELEVDLDNMELDDIDTTDVNLDDDFLDD</sequence>
<evidence type="ECO:0000256" key="6">
    <source>
        <dbReference type="ARBA" id="ARBA00022490"/>
    </source>
</evidence>
<dbReference type="Ensembl" id="ENSLCAT00010046901.1">
    <property type="protein sequence ID" value="ENSLCAP00010045789.1"/>
    <property type="gene ID" value="ENSLCAG00010020835.1"/>
</dbReference>
<evidence type="ECO:0000256" key="7">
    <source>
        <dbReference type="ARBA" id="ARBA00022574"/>
    </source>
</evidence>
<reference evidence="20" key="2">
    <citation type="submission" date="2025-08" db="UniProtKB">
        <authorList>
            <consortium name="Ensembl"/>
        </authorList>
    </citation>
    <scope>IDENTIFICATION</scope>
</reference>
<evidence type="ECO:0000256" key="4">
    <source>
        <dbReference type="ARBA" id="ARBA00021083"/>
    </source>
</evidence>
<evidence type="ECO:0000259" key="19">
    <source>
        <dbReference type="Pfam" id="PF23953"/>
    </source>
</evidence>
<dbReference type="InterPro" id="IPR006692">
    <property type="entry name" value="Beta-prop_COPA/B_2nd"/>
</dbReference>
<name>A0A4W6F554_LATCA</name>
<keyword evidence="12" id="KW-0472">Membrane</keyword>
<dbReference type="SMART" id="SM00320">
    <property type="entry name" value="WD40"/>
    <property type="match status" value="3"/>
</dbReference>
<dbReference type="Pfam" id="PF04053">
    <property type="entry name" value="B-prop_COPA_B_2nd"/>
    <property type="match status" value="1"/>
</dbReference>
<keyword evidence="21" id="KW-1185">Reference proteome</keyword>
<dbReference type="Pfam" id="PF00400">
    <property type="entry name" value="WD40"/>
    <property type="match status" value="2"/>
</dbReference>
<dbReference type="SUPFAM" id="SSF50969">
    <property type="entry name" value="YVTN repeat-like/Quinoprotein amine dehydrogenase"/>
    <property type="match status" value="1"/>
</dbReference>
<dbReference type="PROSITE" id="PS50082">
    <property type="entry name" value="WD_REPEATS_2"/>
    <property type="match status" value="1"/>
</dbReference>
<dbReference type="GO" id="GO:0006886">
    <property type="term" value="P:intracellular protein transport"/>
    <property type="evidence" value="ECO:0007669"/>
    <property type="project" value="InterPro"/>
</dbReference>
<evidence type="ECO:0000256" key="10">
    <source>
        <dbReference type="ARBA" id="ARBA00022927"/>
    </source>
</evidence>
<keyword evidence="13" id="KW-0968">Cytoplasmic vesicle</keyword>
<keyword evidence="10" id="KW-0653">Protein transport</keyword>
<organism evidence="20 21">
    <name type="scientific">Lates calcarifer</name>
    <name type="common">Barramundi</name>
    <name type="synonym">Holocentrus calcarifer</name>
    <dbReference type="NCBI Taxonomy" id="8187"/>
    <lineage>
        <taxon>Eukaryota</taxon>
        <taxon>Metazoa</taxon>
        <taxon>Chordata</taxon>
        <taxon>Craniata</taxon>
        <taxon>Vertebrata</taxon>
        <taxon>Euteleostomi</taxon>
        <taxon>Actinopterygii</taxon>
        <taxon>Neopterygii</taxon>
        <taxon>Teleostei</taxon>
        <taxon>Neoteleostei</taxon>
        <taxon>Acanthomorphata</taxon>
        <taxon>Carangaria</taxon>
        <taxon>Carangaria incertae sedis</taxon>
        <taxon>Centropomidae</taxon>
        <taxon>Lates</taxon>
    </lineage>
</organism>
<dbReference type="InterPro" id="IPR015943">
    <property type="entry name" value="WD40/YVTN_repeat-like_dom_sf"/>
</dbReference>
<evidence type="ECO:0000256" key="16">
    <source>
        <dbReference type="ARBA" id="ARBA00032920"/>
    </source>
</evidence>
<evidence type="ECO:0000256" key="13">
    <source>
        <dbReference type="ARBA" id="ARBA00023329"/>
    </source>
</evidence>
<evidence type="ECO:0000313" key="20">
    <source>
        <dbReference type="Ensembl" id="ENSLCAP00010045789.1"/>
    </source>
</evidence>
<dbReference type="Gene3D" id="2.130.10.10">
    <property type="entry name" value="YVTN repeat-like/Quinoprotein amine dehydrogenase"/>
    <property type="match status" value="1"/>
</dbReference>
<dbReference type="InterPro" id="IPR036322">
    <property type="entry name" value="WD40_repeat_dom_sf"/>
</dbReference>
<comment type="similarity">
    <text evidence="3">Belongs to the WD repeat COPB2 family.</text>
</comment>
<dbReference type="FunFam" id="1.25.40.470:FF:000001">
    <property type="entry name" value="Coatomer subunit beta"/>
    <property type="match status" value="1"/>
</dbReference>
<accession>A0A4W6F554</accession>
<dbReference type="GeneTree" id="ENSGT00900000141083"/>
<dbReference type="InterPro" id="IPR001680">
    <property type="entry name" value="WD40_rpt"/>
</dbReference>
<evidence type="ECO:0000256" key="14">
    <source>
        <dbReference type="ARBA" id="ARBA00024791"/>
    </source>
</evidence>
<evidence type="ECO:0000256" key="9">
    <source>
        <dbReference type="ARBA" id="ARBA00022892"/>
    </source>
</evidence>
<reference evidence="20" key="3">
    <citation type="submission" date="2025-09" db="UniProtKB">
        <authorList>
            <consortium name="Ensembl"/>
        </authorList>
    </citation>
    <scope>IDENTIFICATION</scope>
</reference>
<dbReference type="GO" id="GO:0006888">
    <property type="term" value="P:endoplasmic reticulum to Golgi vesicle-mediated transport"/>
    <property type="evidence" value="ECO:0007669"/>
    <property type="project" value="TreeGrafter"/>
</dbReference>
<dbReference type="Proteomes" id="UP000314980">
    <property type="component" value="Unassembled WGS sequence"/>
</dbReference>
<dbReference type="SUPFAM" id="SSF50978">
    <property type="entry name" value="WD40 repeat-like"/>
    <property type="match status" value="1"/>
</dbReference>
<dbReference type="GO" id="GO:0005198">
    <property type="term" value="F:structural molecule activity"/>
    <property type="evidence" value="ECO:0007669"/>
    <property type="project" value="InterPro"/>
</dbReference>
<keyword evidence="9" id="KW-0931">ER-Golgi transport</keyword>
<feature type="repeat" description="WD" evidence="17">
    <location>
        <begin position="66"/>
        <end position="98"/>
    </location>
</feature>
<feature type="domain" description="COPA/B second beta-propeller" evidence="18">
    <location>
        <begin position="220"/>
        <end position="478"/>
    </location>
</feature>
<comment type="function">
    <text evidence="14">The coatomer is a cytosolic protein complex that binds to dilysine motifs and reversibly associates with Golgi non-clathrin-coated vesicles, which further mediate biosynthetic protein transport from the ER, via the Golgi up to the trans Golgi network. Coatomer complex is required for budding from Golgi membranes, and is essential for the retrograde Golgi-to-ER transport of dilysine-tagged proteins. In mammals, the coatomer can only be recruited by membranes associated to ADP-ribosylation factors (ARFs), which are small GTP-binding proteins; the complex also influences the Golgi structural integrity, as well as the processing, activity, and endocytic recycling of LDL receptors.</text>
</comment>
<dbReference type="PROSITE" id="PS50294">
    <property type="entry name" value="WD_REPEATS_REGION"/>
    <property type="match status" value="1"/>
</dbReference>
<dbReference type="Pfam" id="PF23953">
    <property type="entry name" value="TPR_COPA_B"/>
    <property type="match status" value="1"/>
</dbReference>
<dbReference type="InterPro" id="IPR050844">
    <property type="entry name" value="Coatomer_complex_subunit"/>
</dbReference>
<dbReference type="InterPro" id="IPR056176">
    <property type="entry name" value="TPR_COPA_B"/>
</dbReference>
<evidence type="ECO:0000256" key="17">
    <source>
        <dbReference type="PROSITE-ProRule" id="PRU00221"/>
    </source>
</evidence>
<evidence type="ECO:0000256" key="3">
    <source>
        <dbReference type="ARBA" id="ARBA00010844"/>
    </source>
</evidence>
<dbReference type="GO" id="GO:0030126">
    <property type="term" value="C:COPI vesicle coat"/>
    <property type="evidence" value="ECO:0007669"/>
    <property type="project" value="TreeGrafter"/>
</dbReference>
<dbReference type="PANTHER" id="PTHR19876:SF2">
    <property type="entry name" value="COATOMER SUBUNIT BETA"/>
    <property type="match status" value="1"/>
</dbReference>
<keyword evidence="5" id="KW-0813">Transport</keyword>
<dbReference type="AlphaFoldDB" id="A0A4W6F554"/>
<dbReference type="PANTHER" id="PTHR19876">
    <property type="entry name" value="COATOMER"/>
    <property type="match status" value="1"/>
</dbReference>
<keyword evidence="8" id="KW-0677">Repeat</keyword>
<dbReference type="CDD" id="cd22947">
    <property type="entry name" value="Coatomer_WDAD_beta-like"/>
    <property type="match status" value="1"/>
</dbReference>
<dbReference type="GO" id="GO:0006890">
    <property type="term" value="P:retrograde vesicle-mediated transport, Golgi to endoplasmic reticulum"/>
    <property type="evidence" value="ECO:0007669"/>
    <property type="project" value="TreeGrafter"/>
</dbReference>
<keyword evidence="6" id="KW-0963">Cytoplasm</keyword>
<dbReference type="PIRSF" id="PIRSF005567">
    <property type="entry name" value="Coatomer_beta'_subunit"/>
    <property type="match status" value="1"/>
</dbReference>
<evidence type="ECO:0000256" key="5">
    <source>
        <dbReference type="ARBA" id="ARBA00022448"/>
    </source>
</evidence>
<gene>
    <name evidence="20" type="primary">COPB2</name>
    <name evidence="20" type="synonym">copb2</name>
</gene>
<dbReference type="GO" id="GO:0006891">
    <property type="term" value="P:intra-Golgi vesicle-mediated transport"/>
    <property type="evidence" value="ECO:0007669"/>
    <property type="project" value="TreeGrafter"/>
</dbReference>
<evidence type="ECO:0000313" key="21">
    <source>
        <dbReference type="Proteomes" id="UP000314980"/>
    </source>
</evidence>
<proteinExistence type="inferred from homology"/>
<dbReference type="GO" id="GO:0000139">
    <property type="term" value="C:Golgi membrane"/>
    <property type="evidence" value="ECO:0007669"/>
    <property type="project" value="UniProtKB-SubCell"/>
</dbReference>
<keyword evidence="7 17" id="KW-0853">WD repeat</keyword>
<comment type="function">
    <text evidence="15">This coatomer complex protein, essential for Golgi budding and vesicular trafficking, is a selective binding protein (RACK) for protein kinase C, epsilon type. It binds to Golgi membranes in a GTP-dependent manner.</text>
</comment>
<keyword evidence="11" id="KW-0333">Golgi apparatus</keyword>
<evidence type="ECO:0000256" key="11">
    <source>
        <dbReference type="ARBA" id="ARBA00023034"/>
    </source>
</evidence>
<evidence type="ECO:0000256" key="8">
    <source>
        <dbReference type="ARBA" id="ARBA00022737"/>
    </source>
</evidence>
<dbReference type="Gene3D" id="1.25.40.470">
    <property type="match status" value="1"/>
</dbReference>
<evidence type="ECO:0000259" key="18">
    <source>
        <dbReference type="Pfam" id="PF04053"/>
    </source>
</evidence>
<dbReference type="InterPro" id="IPR011044">
    <property type="entry name" value="Quino_amine_DH_bsu"/>
</dbReference>
<evidence type="ECO:0000256" key="2">
    <source>
        <dbReference type="ARBA" id="ARBA00004347"/>
    </source>
</evidence>